<dbReference type="Proteomes" id="UP000250043">
    <property type="component" value="Unassembled WGS sequence"/>
</dbReference>
<sequence>MFDCFEEDDDTEPGGICKVQWDGAVETPNSISMAATAPAASSGTFSMVSAPQPSPVLTEESASQADVGSILDTKKMGATLSITGESALLGSSTFSTVSTPQPSLAPMEESASQADVGGIPDTKKTGATSDVTLPSVARSASLSSSLTSTRTPVRANTRGMPSDTDSAEVVPQPPATVMAGDVPDSAEATPKNAPPAGSPATQVDIGKQNTVFSGSTNAPATPTPVAIPPASQLAKMNTDESAKRNVPAEKATDHRGCRQGAKKVMDLDNSDSGGIHIRGKGREEAGNAQEETEVPAPMLVEHSKWIRMARSSGKGQEWEPGKELGWKDYYRRIHIAQTQVAENMHPPEASDSAIITHNALGTPMSNFLPPSAAHSWLSGMVRTKKTPEVIKEAKRYARYSRDLRHAAERGSALHRPDTPCKCHITTCGHNIYCLRLTYTPLNTGKWVAVCTACRKATVPPQRSPSPVQKAEIEAVWRRDMLEKAERKEARTRAHADKEAAKAMRVKAREETMRSLSTPLHEPLHLAEALRLANTSTSVSKAGHMPAHASAEAAKESQMFPHPPRSPRTPVQARVQSPPVYARVQSPAQAEVALRKVQGSIPTQTTAQKMESVHPAQAAQRELRGDHPSMPIEVESSSETEGLSGKGKETRMAQPECMELELTDDEDEYGIKYTMVKDIASGKSYRLFSPTEVSSSSENKSPLVTVGMKRKRRARKSQCSAAEQNKKGPSGTDSAPGDVNNSGVPSTSAGPATLPATFINSEKSDNEDGPHLSQFFELAPKQR</sequence>
<accession>A0A8E2DIB8</accession>
<evidence type="ECO:0000313" key="2">
    <source>
        <dbReference type="EMBL" id="OCH88032.1"/>
    </source>
</evidence>
<evidence type="ECO:0000313" key="3">
    <source>
        <dbReference type="Proteomes" id="UP000250043"/>
    </source>
</evidence>
<protein>
    <submittedName>
        <fullName evidence="2">Uncharacterized protein</fullName>
    </submittedName>
</protein>
<keyword evidence="3" id="KW-1185">Reference proteome</keyword>
<reference evidence="2 3" key="1">
    <citation type="submission" date="2016-07" db="EMBL/GenBank/DDBJ databases">
        <title>Draft genome of the white-rot fungus Obba rivulosa 3A-2.</title>
        <authorList>
            <consortium name="DOE Joint Genome Institute"/>
            <person name="Miettinen O."/>
            <person name="Riley R."/>
            <person name="Acob R."/>
            <person name="Barry K."/>
            <person name="Cullen D."/>
            <person name="De Vries R."/>
            <person name="Hainaut M."/>
            <person name="Hatakka A."/>
            <person name="Henrissat B."/>
            <person name="Hilden K."/>
            <person name="Kuo R."/>
            <person name="Labutti K."/>
            <person name="Lipzen A."/>
            <person name="Makela M.R."/>
            <person name="Sandor L."/>
            <person name="Spatafora J.W."/>
            <person name="Grigoriev I.V."/>
            <person name="Hibbett D.S."/>
        </authorList>
    </citation>
    <scope>NUCLEOTIDE SEQUENCE [LARGE SCALE GENOMIC DNA]</scope>
    <source>
        <strain evidence="2 3">3A-2</strain>
    </source>
</reference>
<dbReference type="EMBL" id="KV722465">
    <property type="protein sequence ID" value="OCH88032.1"/>
    <property type="molecule type" value="Genomic_DNA"/>
</dbReference>
<feature type="region of interest" description="Disordered" evidence="1">
    <location>
        <begin position="92"/>
        <end position="203"/>
    </location>
</feature>
<feature type="compositionally biased region" description="Polar residues" evidence="1">
    <location>
        <begin position="738"/>
        <end position="749"/>
    </location>
</feature>
<feature type="compositionally biased region" description="Polar residues" evidence="1">
    <location>
        <begin position="92"/>
        <end position="102"/>
    </location>
</feature>
<name>A0A8E2DIB8_9APHY</name>
<evidence type="ECO:0000256" key="1">
    <source>
        <dbReference type="SAM" id="MobiDB-lite"/>
    </source>
</evidence>
<organism evidence="2 3">
    <name type="scientific">Obba rivulosa</name>
    <dbReference type="NCBI Taxonomy" id="1052685"/>
    <lineage>
        <taxon>Eukaryota</taxon>
        <taxon>Fungi</taxon>
        <taxon>Dikarya</taxon>
        <taxon>Basidiomycota</taxon>
        <taxon>Agaricomycotina</taxon>
        <taxon>Agaricomycetes</taxon>
        <taxon>Polyporales</taxon>
        <taxon>Gelatoporiaceae</taxon>
        <taxon>Obba</taxon>
    </lineage>
</organism>
<feature type="compositionally biased region" description="Polar residues" evidence="1">
    <location>
        <begin position="690"/>
        <end position="701"/>
    </location>
</feature>
<feature type="region of interest" description="Disordered" evidence="1">
    <location>
        <begin position="617"/>
        <end position="656"/>
    </location>
</feature>
<gene>
    <name evidence="2" type="ORF">OBBRIDRAFT_805665</name>
</gene>
<proteinExistence type="predicted"/>
<feature type="compositionally biased region" description="Low complexity" evidence="1">
    <location>
        <begin position="133"/>
        <end position="154"/>
    </location>
</feature>
<feature type="region of interest" description="Disordered" evidence="1">
    <location>
        <begin position="688"/>
        <end position="782"/>
    </location>
</feature>
<dbReference type="AlphaFoldDB" id="A0A8E2DIB8"/>